<feature type="compositionally biased region" description="Polar residues" evidence="1">
    <location>
        <begin position="256"/>
        <end position="268"/>
    </location>
</feature>
<keyword evidence="2" id="KW-0472">Membrane</keyword>
<feature type="compositionally biased region" description="Basic and acidic residues" evidence="1">
    <location>
        <begin position="91"/>
        <end position="101"/>
    </location>
</feature>
<dbReference type="OMA" id="FYNWRAC"/>
<evidence type="ECO:0000313" key="4">
    <source>
        <dbReference type="Proteomes" id="UP000030746"/>
    </source>
</evidence>
<gene>
    <name evidence="3" type="ORF">LOTGIDRAFT_156424</name>
</gene>
<feature type="region of interest" description="Disordered" evidence="1">
    <location>
        <begin position="166"/>
        <end position="223"/>
    </location>
</feature>
<organism evidence="3 4">
    <name type="scientific">Lottia gigantea</name>
    <name type="common">Giant owl limpet</name>
    <dbReference type="NCBI Taxonomy" id="225164"/>
    <lineage>
        <taxon>Eukaryota</taxon>
        <taxon>Metazoa</taxon>
        <taxon>Spiralia</taxon>
        <taxon>Lophotrochozoa</taxon>
        <taxon>Mollusca</taxon>
        <taxon>Gastropoda</taxon>
        <taxon>Patellogastropoda</taxon>
        <taxon>Lottioidea</taxon>
        <taxon>Lottiidae</taxon>
        <taxon>Lottia</taxon>
    </lineage>
</organism>
<keyword evidence="2" id="KW-1133">Transmembrane helix</keyword>
<feature type="region of interest" description="Disordered" evidence="1">
    <location>
        <begin position="91"/>
        <end position="114"/>
    </location>
</feature>
<dbReference type="HOGENOM" id="CLU_840160_0_0_1"/>
<evidence type="ECO:0000256" key="2">
    <source>
        <dbReference type="SAM" id="Phobius"/>
    </source>
</evidence>
<feature type="compositionally biased region" description="Low complexity" evidence="1">
    <location>
        <begin position="167"/>
        <end position="185"/>
    </location>
</feature>
<dbReference type="RefSeq" id="XP_009045307.1">
    <property type="nucleotide sequence ID" value="XM_009047059.1"/>
</dbReference>
<keyword evidence="2" id="KW-0812">Transmembrane</keyword>
<dbReference type="CTD" id="20236995"/>
<evidence type="ECO:0000256" key="1">
    <source>
        <dbReference type="SAM" id="MobiDB-lite"/>
    </source>
</evidence>
<dbReference type="EMBL" id="KB199905">
    <property type="protein sequence ID" value="ESP03825.1"/>
    <property type="molecule type" value="Genomic_DNA"/>
</dbReference>
<dbReference type="GeneID" id="20236995"/>
<evidence type="ECO:0000313" key="3">
    <source>
        <dbReference type="EMBL" id="ESP03825.1"/>
    </source>
</evidence>
<dbReference type="Proteomes" id="UP000030746">
    <property type="component" value="Unassembled WGS sequence"/>
</dbReference>
<protein>
    <submittedName>
        <fullName evidence="3">Uncharacterized protein</fullName>
    </submittedName>
</protein>
<name>V4CN62_LOTGI</name>
<reference evidence="3 4" key="1">
    <citation type="journal article" date="2013" name="Nature">
        <title>Insights into bilaterian evolution from three spiralian genomes.</title>
        <authorList>
            <person name="Simakov O."/>
            <person name="Marletaz F."/>
            <person name="Cho S.J."/>
            <person name="Edsinger-Gonzales E."/>
            <person name="Havlak P."/>
            <person name="Hellsten U."/>
            <person name="Kuo D.H."/>
            <person name="Larsson T."/>
            <person name="Lv J."/>
            <person name="Arendt D."/>
            <person name="Savage R."/>
            <person name="Osoegawa K."/>
            <person name="de Jong P."/>
            <person name="Grimwood J."/>
            <person name="Chapman J.A."/>
            <person name="Shapiro H."/>
            <person name="Aerts A."/>
            <person name="Otillar R.P."/>
            <person name="Terry A.Y."/>
            <person name="Boore J.L."/>
            <person name="Grigoriev I.V."/>
            <person name="Lindberg D.R."/>
            <person name="Seaver E.C."/>
            <person name="Weisblat D.A."/>
            <person name="Putnam N.H."/>
            <person name="Rokhsar D.S."/>
        </authorList>
    </citation>
    <scope>NUCLEOTIDE SEQUENCE [LARGE SCALE GENOMIC DNA]</scope>
</reference>
<proteinExistence type="predicted"/>
<accession>V4CN62</accession>
<dbReference type="AlphaFoldDB" id="V4CN62"/>
<sequence>MDQALVGVIAAAVAIFVFAIIAICFTIYYCNSMLKKKAKVKNIRRPPADYSTVSTVAAGYSSYYPANWYYADPYAQPNHLSLYRPKVLDDENAPHEEEERNRRHRSRSRDEGHNFDGIDYKVIRKSQKRLSDWLDANYDVNTMSMVIGAEEDDDRSESLTAEQFLAQNTRQSTSTSTSNNTNTAQNGGGEFTIIDYVDTNNRKRSRTEPYMFERQPDPVSSASMPYMYKSTIEVVQEKTVNRLESLDSDDNEPYPASTSSPANSNQGASPFKPTKNWQSQNSVGFDYNEENSFEKNYHRQRIARAGSIDEMPPQDPDNYREFMTSQMRNYQ</sequence>
<feature type="region of interest" description="Disordered" evidence="1">
    <location>
        <begin position="246"/>
        <end position="331"/>
    </location>
</feature>
<keyword evidence="4" id="KW-1185">Reference proteome</keyword>
<dbReference type="KEGG" id="lgi:LOTGIDRAFT_156424"/>
<dbReference type="OrthoDB" id="6065145at2759"/>
<feature type="transmembrane region" description="Helical" evidence="2">
    <location>
        <begin position="6"/>
        <end position="29"/>
    </location>
</feature>